<reference evidence="3" key="1">
    <citation type="journal article" date="2019" name="Int. J. Syst. Evol. Microbiol.">
        <title>The Global Catalogue of Microorganisms (GCM) 10K type strain sequencing project: providing services to taxonomists for standard genome sequencing and annotation.</title>
        <authorList>
            <consortium name="The Broad Institute Genomics Platform"/>
            <consortium name="The Broad Institute Genome Sequencing Center for Infectious Disease"/>
            <person name="Wu L."/>
            <person name="Ma J."/>
        </authorList>
    </citation>
    <scope>NUCLEOTIDE SEQUENCE [LARGE SCALE GENOMIC DNA]</scope>
    <source>
        <strain evidence="3">JCM 18304</strain>
    </source>
</reference>
<dbReference type="EMBL" id="BAABJQ010000013">
    <property type="protein sequence ID" value="GAA5190044.1"/>
    <property type="molecule type" value="Genomic_DNA"/>
</dbReference>
<dbReference type="Proteomes" id="UP001501570">
    <property type="component" value="Unassembled WGS sequence"/>
</dbReference>
<sequence length="291" mass="30850">MAVGTGAALCLSAVPASAASAPAAPAHHQTCAEPPLPPQGAPLVVDPSSAAAPAGLPHRPDRAELVRLRAAVDNYVACLDGGDQLHAATLFSPYFVESFMGQQSYYQVPAILGGLTVADLRIDAVDAYADGSFVTEVHYLAYGHRLAHERLVWWPDPADGFLKVDGLQALASPIPHPSATLNVRMGEYFFDLDRHRLRAPHGDLVLRLNDVGRERHEAILLRLPPGKTGADILTGGVTQDQAVTIGQDNGAQELSLVNVRPGVYTLVDFIPAPDGLPHLAHGQTAQFTVVP</sequence>
<feature type="chain" id="PRO_5045549640" description="DUF4399 domain-containing protein" evidence="1">
    <location>
        <begin position="19"/>
        <end position="291"/>
    </location>
</feature>
<keyword evidence="3" id="KW-1185">Reference proteome</keyword>
<protein>
    <recommendedName>
        <fullName evidence="4">DUF4399 domain-containing protein</fullName>
    </recommendedName>
</protein>
<dbReference type="RefSeq" id="WP_345632402.1">
    <property type="nucleotide sequence ID" value="NZ_BAABJQ010000013.1"/>
</dbReference>
<organism evidence="2 3">
    <name type="scientific">Rugosimonospora acidiphila</name>
    <dbReference type="NCBI Taxonomy" id="556531"/>
    <lineage>
        <taxon>Bacteria</taxon>
        <taxon>Bacillati</taxon>
        <taxon>Actinomycetota</taxon>
        <taxon>Actinomycetes</taxon>
        <taxon>Micromonosporales</taxon>
        <taxon>Micromonosporaceae</taxon>
        <taxon>Rugosimonospora</taxon>
    </lineage>
</organism>
<proteinExistence type="predicted"/>
<feature type="signal peptide" evidence="1">
    <location>
        <begin position="1"/>
        <end position="18"/>
    </location>
</feature>
<gene>
    <name evidence="2" type="ORF">GCM10023322_44220</name>
</gene>
<evidence type="ECO:0000256" key="1">
    <source>
        <dbReference type="SAM" id="SignalP"/>
    </source>
</evidence>
<evidence type="ECO:0000313" key="2">
    <source>
        <dbReference type="EMBL" id="GAA5190044.1"/>
    </source>
</evidence>
<evidence type="ECO:0008006" key="4">
    <source>
        <dbReference type="Google" id="ProtNLM"/>
    </source>
</evidence>
<comment type="caution">
    <text evidence="2">The sequence shown here is derived from an EMBL/GenBank/DDBJ whole genome shotgun (WGS) entry which is preliminary data.</text>
</comment>
<evidence type="ECO:0000313" key="3">
    <source>
        <dbReference type="Proteomes" id="UP001501570"/>
    </source>
</evidence>
<accession>A0ABP9S151</accession>
<keyword evidence="1" id="KW-0732">Signal</keyword>
<name>A0ABP9S151_9ACTN</name>